<dbReference type="NCBIfam" id="NF009466">
    <property type="entry name" value="PRK12826.1-2"/>
    <property type="match status" value="1"/>
</dbReference>
<evidence type="ECO:0000256" key="1">
    <source>
        <dbReference type="ARBA" id="ARBA00006484"/>
    </source>
</evidence>
<accession>A0A9D1D461</accession>
<name>A0A9D1D461_9FIRM</name>
<proteinExistence type="inferred from homology"/>
<dbReference type="InterPro" id="IPR020904">
    <property type="entry name" value="Sc_DH/Rdtase_CS"/>
</dbReference>
<dbReference type="InterPro" id="IPR036291">
    <property type="entry name" value="NAD(P)-bd_dom_sf"/>
</dbReference>
<protein>
    <submittedName>
        <fullName evidence="4">3-oxoacyl-ACP reductase FabG</fullName>
    </submittedName>
</protein>
<organism evidence="4 5">
    <name type="scientific">Candidatus Copromonas faecavium</name>
    <name type="common">nom. illeg.</name>
    <dbReference type="NCBI Taxonomy" id="2840740"/>
    <lineage>
        <taxon>Bacteria</taxon>
        <taxon>Bacillati</taxon>
        <taxon>Bacillota</taxon>
        <taxon>Clostridia</taxon>
        <taxon>Lachnospirales</taxon>
        <taxon>Lachnospiraceae</taxon>
        <taxon>Candidatus Copromonas (nom. illeg.)</taxon>
    </lineage>
</organism>
<dbReference type="PRINTS" id="PR00081">
    <property type="entry name" value="GDHRDH"/>
</dbReference>
<evidence type="ECO:0000259" key="3">
    <source>
        <dbReference type="SMART" id="SM00822"/>
    </source>
</evidence>
<evidence type="ECO:0000313" key="4">
    <source>
        <dbReference type="EMBL" id="HIR04500.1"/>
    </source>
</evidence>
<dbReference type="Pfam" id="PF13561">
    <property type="entry name" value="adh_short_C2"/>
    <property type="match status" value="1"/>
</dbReference>
<dbReference type="AlphaFoldDB" id="A0A9D1D461"/>
<dbReference type="PANTHER" id="PTHR42760">
    <property type="entry name" value="SHORT-CHAIN DEHYDROGENASES/REDUCTASES FAMILY MEMBER"/>
    <property type="match status" value="1"/>
</dbReference>
<dbReference type="SUPFAM" id="SSF51735">
    <property type="entry name" value="NAD(P)-binding Rossmann-fold domains"/>
    <property type="match status" value="1"/>
</dbReference>
<dbReference type="GO" id="GO:0008206">
    <property type="term" value="P:bile acid metabolic process"/>
    <property type="evidence" value="ECO:0007669"/>
    <property type="project" value="UniProtKB-ARBA"/>
</dbReference>
<evidence type="ECO:0000256" key="2">
    <source>
        <dbReference type="ARBA" id="ARBA00023002"/>
    </source>
</evidence>
<dbReference type="InterPro" id="IPR002347">
    <property type="entry name" value="SDR_fam"/>
</dbReference>
<dbReference type="NCBIfam" id="NF005559">
    <property type="entry name" value="PRK07231.1"/>
    <property type="match status" value="1"/>
</dbReference>
<comment type="caution">
    <text evidence="4">The sequence shown here is derived from an EMBL/GenBank/DDBJ whole genome shotgun (WGS) entry which is preliminary data.</text>
</comment>
<dbReference type="InterPro" id="IPR057326">
    <property type="entry name" value="KR_dom"/>
</dbReference>
<dbReference type="PROSITE" id="PS00061">
    <property type="entry name" value="ADH_SHORT"/>
    <property type="match status" value="1"/>
</dbReference>
<dbReference type="EMBL" id="DVGC01000001">
    <property type="protein sequence ID" value="HIR04500.1"/>
    <property type="molecule type" value="Genomic_DNA"/>
</dbReference>
<dbReference type="FunFam" id="3.40.50.720:FF:000084">
    <property type="entry name" value="Short-chain dehydrogenase reductase"/>
    <property type="match status" value="1"/>
</dbReference>
<sequence length="248" mass="26209">MRLKDKVAVITGGSRGIGFASAEKFLQEGATVILTASTQASADRAVARLKEKNPQAPVEGISPDLSSLESVKEAFKKIIGEYGRVDILINNAGVSESTPFMEYTGEIFDQVMDLNVKGVFHATRAAVEYMAERGKGVILSTSSMVSITGQPSGLAYPASKFAVNGMTVSLARELGPKGIRVNAVAPGIIETDMMKAVPKEVIDPMIARIPLGRLGQPEDIANAFAFLASDDASYITGVILSVDGMARV</sequence>
<dbReference type="SMART" id="SM00822">
    <property type="entry name" value="PKS_KR"/>
    <property type="match status" value="1"/>
</dbReference>
<dbReference type="GO" id="GO:0016616">
    <property type="term" value="F:oxidoreductase activity, acting on the CH-OH group of donors, NAD or NADP as acceptor"/>
    <property type="evidence" value="ECO:0007669"/>
    <property type="project" value="UniProtKB-ARBA"/>
</dbReference>
<gene>
    <name evidence="4" type="ORF">IAB28_00800</name>
</gene>
<comment type="similarity">
    <text evidence="1">Belongs to the short-chain dehydrogenases/reductases (SDR) family.</text>
</comment>
<reference evidence="4" key="2">
    <citation type="journal article" date="2021" name="PeerJ">
        <title>Extensive microbial diversity within the chicken gut microbiome revealed by metagenomics and culture.</title>
        <authorList>
            <person name="Gilroy R."/>
            <person name="Ravi A."/>
            <person name="Getino M."/>
            <person name="Pursley I."/>
            <person name="Horton D.L."/>
            <person name="Alikhan N.F."/>
            <person name="Baker D."/>
            <person name="Gharbi K."/>
            <person name="Hall N."/>
            <person name="Watson M."/>
            <person name="Adriaenssens E.M."/>
            <person name="Foster-Nyarko E."/>
            <person name="Jarju S."/>
            <person name="Secka A."/>
            <person name="Antonio M."/>
            <person name="Oren A."/>
            <person name="Chaudhuri R.R."/>
            <person name="La Ragione R."/>
            <person name="Hildebrand F."/>
            <person name="Pallen M.J."/>
        </authorList>
    </citation>
    <scope>NUCLEOTIDE SEQUENCE</scope>
    <source>
        <strain evidence="4">CHK180-2868</strain>
    </source>
</reference>
<dbReference type="Proteomes" id="UP000824250">
    <property type="component" value="Unassembled WGS sequence"/>
</dbReference>
<dbReference type="Gene3D" id="3.40.50.720">
    <property type="entry name" value="NAD(P)-binding Rossmann-like Domain"/>
    <property type="match status" value="1"/>
</dbReference>
<reference evidence="4" key="1">
    <citation type="submission" date="2020-10" db="EMBL/GenBank/DDBJ databases">
        <authorList>
            <person name="Gilroy R."/>
        </authorList>
    </citation>
    <scope>NUCLEOTIDE SEQUENCE</scope>
    <source>
        <strain evidence="4">CHK180-2868</strain>
    </source>
</reference>
<dbReference type="PRINTS" id="PR00080">
    <property type="entry name" value="SDRFAMILY"/>
</dbReference>
<keyword evidence="2" id="KW-0560">Oxidoreductase</keyword>
<feature type="domain" description="Ketoreductase" evidence="3">
    <location>
        <begin position="6"/>
        <end position="191"/>
    </location>
</feature>
<evidence type="ECO:0000313" key="5">
    <source>
        <dbReference type="Proteomes" id="UP000824250"/>
    </source>
</evidence>